<keyword evidence="2" id="KW-0808">Transferase</keyword>
<dbReference type="GO" id="GO:0032259">
    <property type="term" value="P:methylation"/>
    <property type="evidence" value="ECO:0007669"/>
    <property type="project" value="UniProtKB-KW"/>
</dbReference>
<feature type="domain" description="SET" evidence="1">
    <location>
        <begin position="45"/>
        <end position="281"/>
    </location>
</feature>
<dbReference type="SUPFAM" id="SSF82199">
    <property type="entry name" value="SET domain"/>
    <property type="match status" value="1"/>
</dbReference>
<dbReference type="PANTHER" id="PTHR13271:SF145">
    <property type="entry name" value="SET DOMAIN-CONTAINING PROTEIN"/>
    <property type="match status" value="1"/>
</dbReference>
<dbReference type="PROSITE" id="PS50280">
    <property type="entry name" value="SET"/>
    <property type="match status" value="1"/>
</dbReference>
<dbReference type="InterPro" id="IPR046341">
    <property type="entry name" value="SET_dom_sf"/>
</dbReference>
<proteinExistence type="predicted"/>
<reference evidence="2" key="1">
    <citation type="submission" date="2014-05" db="EMBL/GenBank/DDBJ databases">
        <title>The transcriptome of the halophilic microalga Tetraselmis sp. GSL018 isolated from the Great Salt Lake, Utah.</title>
        <authorList>
            <person name="Jinkerson R.E."/>
            <person name="D'Adamo S."/>
            <person name="Posewitz M.C."/>
        </authorList>
    </citation>
    <scope>NUCLEOTIDE SEQUENCE</scope>
    <source>
        <strain evidence="2">GSL018</strain>
    </source>
</reference>
<dbReference type="InterPro" id="IPR044431">
    <property type="entry name" value="SET_RBCMT"/>
</dbReference>
<dbReference type="PANTHER" id="PTHR13271">
    <property type="entry name" value="UNCHARACTERIZED PUTATIVE METHYLTRANSFERASE"/>
    <property type="match status" value="1"/>
</dbReference>
<organism evidence="2">
    <name type="scientific">Tetraselmis sp. GSL018</name>
    <dbReference type="NCBI Taxonomy" id="582737"/>
    <lineage>
        <taxon>Eukaryota</taxon>
        <taxon>Viridiplantae</taxon>
        <taxon>Chlorophyta</taxon>
        <taxon>core chlorophytes</taxon>
        <taxon>Chlorodendrophyceae</taxon>
        <taxon>Chlorodendrales</taxon>
        <taxon>Chlorodendraceae</taxon>
        <taxon>Tetraselmis</taxon>
    </lineage>
</organism>
<dbReference type="AlphaFoldDB" id="A0A061RIK2"/>
<name>A0A061RIK2_9CHLO</name>
<feature type="non-terminal residue" evidence="2">
    <location>
        <position position="1"/>
    </location>
</feature>
<evidence type="ECO:0000259" key="1">
    <source>
        <dbReference type="PROSITE" id="PS50280"/>
    </source>
</evidence>
<evidence type="ECO:0000313" key="2">
    <source>
        <dbReference type="EMBL" id="JAC70480.1"/>
    </source>
</evidence>
<dbReference type="InterPro" id="IPR001214">
    <property type="entry name" value="SET_dom"/>
</dbReference>
<keyword evidence="2" id="KW-0489">Methyltransferase</keyword>
<dbReference type="InterPro" id="IPR050600">
    <property type="entry name" value="SETD3_SETD6_MTase"/>
</dbReference>
<protein>
    <submittedName>
        <fullName evidence="2">Ribulose--bisphosphate carboxylase oxygenase small subunit n-methyltransferase i</fullName>
    </submittedName>
</protein>
<dbReference type="Gene3D" id="3.90.1410.10">
    <property type="entry name" value="set domain protein methyltransferase, domain 1"/>
    <property type="match status" value="1"/>
</dbReference>
<accession>A0A061RIK2</accession>
<dbReference type="Pfam" id="PF00856">
    <property type="entry name" value="SET"/>
    <property type="match status" value="1"/>
</dbReference>
<gene>
    <name evidence="2" type="ORF">TSPGSL018_4041</name>
</gene>
<dbReference type="CDD" id="cd19179">
    <property type="entry name" value="SET_RBCMT"/>
    <property type="match status" value="1"/>
</dbReference>
<sequence>VLPLLRSSTSMNNSMVSFRYSNTRCSLSTDELRSWVLKHSPQQATSLSTKRFDIRHGSNGVVATKQISAGEKLVSIPEEIMLTAAKSRGSTSCGSVAARVTDWQALALYLLCEQASGCDSFWAPYIAALPDQLDHPLLWPEACRRALLKGSPMLGALERRLQIVDEDYKAIMSAGGGELTTQEGQRIVTSAGVRWASATLLSRCFSLALPAGAADGDPGYELSDEDETDPQPVLVPWADMLNHSGEAGEESVLRFDPRTMTASLSAHRSYEPGEQVFDSYGPGLSPTELLLDYGFVDSASCNHRAQLNWRLVATPRSKLNDALMSDVEKVLGGVTLVMTPSGLDSTGLACLRAAMATKEQLAALGWSGPGDDGGALMAMAQLSEPSKDAQWEAEVAATAADSIGRVLAGHTDPCLADMGDVSTLGPQRAEWVVEQASKAMRSERCALAGSKQWLEEAAALMRGGLMPKRAYGH</sequence>
<dbReference type="GO" id="GO:0016279">
    <property type="term" value="F:protein-lysine N-methyltransferase activity"/>
    <property type="evidence" value="ECO:0007669"/>
    <property type="project" value="InterPro"/>
</dbReference>
<dbReference type="EMBL" id="GBEZ01015705">
    <property type="protein sequence ID" value="JAC70480.1"/>
    <property type="molecule type" value="Transcribed_RNA"/>
</dbReference>